<dbReference type="OrthoDB" id="7294637at2"/>
<dbReference type="EMBL" id="QVLU01000018">
    <property type="protein sequence ID" value="RGE69114.1"/>
    <property type="molecule type" value="Genomic_DNA"/>
</dbReference>
<dbReference type="Gene3D" id="2.120.10.10">
    <property type="match status" value="2"/>
</dbReference>
<dbReference type="RefSeq" id="WP_117531215.1">
    <property type="nucleotide sequence ID" value="NZ_JBKUNB010000033.1"/>
</dbReference>
<evidence type="ECO:0000313" key="8">
    <source>
        <dbReference type="Proteomes" id="UP000261166"/>
    </source>
</evidence>
<dbReference type="PANTHER" id="PTHR10628">
    <property type="entry name" value="SIALIDASE"/>
    <property type="match status" value="1"/>
</dbReference>
<reference evidence="6 8" key="1">
    <citation type="submission" date="2018-08" db="EMBL/GenBank/DDBJ databases">
        <title>A genome reference for cultivated species of the human gut microbiota.</title>
        <authorList>
            <person name="Zou Y."/>
            <person name="Xue W."/>
            <person name="Luo G."/>
        </authorList>
    </citation>
    <scope>NUCLEOTIDE SEQUENCE [LARGE SCALE GENOMIC DNA]</scope>
    <source>
        <strain evidence="6 8">AF26-4BH</strain>
        <strain evidence="5">TF05-5AC</strain>
    </source>
</reference>
<dbReference type="SUPFAM" id="SSF50939">
    <property type="entry name" value="Sialidases"/>
    <property type="match status" value="1"/>
</dbReference>
<dbReference type="GeneID" id="97990794"/>
<comment type="similarity">
    <text evidence="2">Belongs to the glycosyl hydrolase 33 family.</text>
</comment>
<evidence type="ECO:0000313" key="6">
    <source>
        <dbReference type="EMBL" id="RGE69114.1"/>
    </source>
</evidence>
<evidence type="ECO:0000256" key="1">
    <source>
        <dbReference type="ARBA" id="ARBA00000427"/>
    </source>
</evidence>
<dbReference type="Gene3D" id="2.40.220.10">
    <property type="entry name" value="Intramolecular Trans-sialidase, Domain 3"/>
    <property type="match status" value="1"/>
</dbReference>
<dbReference type="GO" id="GO:0009313">
    <property type="term" value="P:oligosaccharide catabolic process"/>
    <property type="evidence" value="ECO:0007669"/>
    <property type="project" value="TreeGrafter"/>
</dbReference>
<keyword evidence="7" id="KW-1185">Reference proteome</keyword>
<dbReference type="GO" id="GO:0016020">
    <property type="term" value="C:membrane"/>
    <property type="evidence" value="ECO:0007669"/>
    <property type="project" value="TreeGrafter"/>
</dbReference>
<dbReference type="InterPro" id="IPR026856">
    <property type="entry name" value="Sialidase_fam"/>
</dbReference>
<gene>
    <name evidence="6" type="ORF">DWY69_18690</name>
    <name evidence="5" type="ORF">DXC51_29070</name>
</gene>
<dbReference type="GO" id="GO:0006689">
    <property type="term" value="P:ganglioside catabolic process"/>
    <property type="evidence" value="ECO:0007669"/>
    <property type="project" value="TreeGrafter"/>
</dbReference>
<evidence type="ECO:0000313" key="7">
    <source>
        <dbReference type="Proteomes" id="UP000260812"/>
    </source>
</evidence>
<dbReference type="CDD" id="cd15482">
    <property type="entry name" value="Sialidase_non-viral"/>
    <property type="match status" value="1"/>
</dbReference>
<feature type="domain" description="Sialidase" evidence="4">
    <location>
        <begin position="333"/>
        <end position="472"/>
    </location>
</feature>
<dbReference type="EC" id="3.2.1.18" evidence="3"/>
<dbReference type="InterPro" id="IPR011040">
    <property type="entry name" value="Sialidase"/>
</dbReference>
<sequence length="602" mass="68050">MKSVYGYVNLYESKNRMKPCHCYAAAPMADWWKRERRTQMGKPCKSKNKPLFVSTDGSRLKIPELAGREEELGDLKGCRIPSLISARAPEGEVIIAAADVGNEGADWGWLGFGVRRSLDGGKSFGKLQRVITLQAHHAPQDFYDWHSPFVIDPCMVQAEDGTVIAVMDMCPESMGFWKREWLEENAFTEIDGKSRLMLFDGDTRVGDRPEAQKGNCYTVREQGWVYDPEGRRTRYYMPQKHSASHGFQTLGDLYYAVGEADYLDREPPLIPEKPGEGEDIYVGNVYLSWNKPSFPQGTPEFVRKRMAGPGEQVPSGYRVLETDPAPLVAAAAMHLWMTISRDGGEHWEQPVDLTPMVKRDGEGVFLGTGPGAGIRLSRQKDPRKNNRILIPVYQSCKSENSASVIYSDDNGITWRRSEENMYNCDEVQAAELSDGTILSFGRPRRPGYTPVSYSRDGGEHWVEGKATQLFVQSCQKSLIALPVDEGTEENFPWRYPEGMQKSRQYVLCSYPSGENNREDIRRTDGTISLGEVGEDCQITWKAHKKIRLEGTWETAEDPIFTNIFSYSCMCVQENGSIGLLYEALPNNCLCYTQFNLDWLLEK</sequence>
<dbReference type="InterPro" id="IPR023364">
    <property type="entry name" value="Trans_sialidase_dom3"/>
</dbReference>
<dbReference type="Proteomes" id="UP000261166">
    <property type="component" value="Unassembled WGS sequence"/>
</dbReference>
<evidence type="ECO:0000259" key="4">
    <source>
        <dbReference type="Pfam" id="PF13088"/>
    </source>
</evidence>
<evidence type="ECO:0000313" key="5">
    <source>
        <dbReference type="EMBL" id="RGE55513.1"/>
    </source>
</evidence>
<dbReference type="GO" id="GO:0004308">
    <property type="term" value="F:exo-alpha-sialidase activity"/>
    <property type="evidence" value="ECO:0007669"/>
    <property type="project" value="UniProtKB-EC"/>
</dbReference>
<dbReference type="PANTHER" id="PTHR10628:SF30">
    <property type="entry name" value="EXO-ALPHA-SIALIDASE"/>
    <property type="match status" value="1"/>
</dbReference>
<dbReference type="Pfam" id="PF13088">
    <property type="entry name" value="BNR_2"/>
    <property type="match status" value="1"/>
</dbReference>
<dbReference type="AlphaFoldDB" id="A0A3E3IPY6"/>
<evidence type="ECO:0000256" key="2">
    <source>
        <dbReference type="ARBA" id="ARBA00009348"/>
    </source>
</evidence>
<accession>A0A3E3IPY6</accession>
<dbReference type="Proteomes" id="UP000260812">
    <property type="component" value="Unassembled WGS sequence"/>
</dbReference>
<comment type="caution">
    <text evidence="6">The sequence shown here is derived from an EMBL/GenBank/DDBJ whole genome shotgun (WGS) entry which is preliminary data.</text>
</comment>
<name>A0A3E3IPY6_9FIRM</name>
<dbReference type="EMBL" id="QVLV01000046">
    <property type="protein sequence ID" value="RGE55513.1"/>
    <property type="molecule type" value="Genomic_DNA"/>
</dbReference>
<proteinExistence type="inferred from homology"/>
<organism evidence="6 8">
    <name type="scientific">Eisenbergiella massiliensis</name>
    <dbReference type="NCBI Taxonomy" id="1720294"/>
    <lineage>
        <taxon>Bacteria</taxon>
        <taxon>Bacillati</taxon>
        <taxon>Bacillota</taxon>
        <taxon>Clostridia</taxon>
        <taxon>Lachnospirales</taxon>
        <taxon>Lachnospiraceae</taxon>
        <taxon>Eisenbergiella</taxon>
    </lineage>
</organism>
<dbReference type="GO" id="GO:0005737">
    <property type="term" value="C:cytoplasm"/>
    <property type="evidence" value="ECO:0007669"/>
    <property type="project" value="TreeGrafter"/>
</dbReference>
<evidence type="ECO:0000256" key="3">
    <source>
        <dbReference type="ARBA" id="ARBA00012733"/>
    </source>
</evidence>
<comment type="catalytic activity">
    <reaction evidence="1">
        <text>Hydrolysis of alpha-(2-&gt;3)-, alpha-(2-&gt;6)-, alpha-(2-&gt;8)- glycosidic linkages of terminal sialic acid residues in oligosaccharides, glycoproteins, glycolipids, colominic acid and synthetic substrates.</text>
        <dbReference type="EC" id="3.2.1.18"/>
    </reaction>
</comment>
<protein>
    <recommendedName>
        <fullName evidence="3">exo-alpha-sialidase</fullName>
        <ecNumber evidence="3">3.2.1.18</ecNumber>
    </recommendedName>
</protein>
<dbReference type="InterPro" id="IPR036278">
    <property type="entry name" value="Sialidase_sf"/>
</dbReference>